<name>A0A1G2CNQ9_9BACT</name>
<dbReference type="GO" id="GO:0009306">
    <property type="term" value="P:protein secretion"/>
    <property type="evidence" value="ECO:0007669"/>
    <property type="project" value="UniProtKB-UniRule"/>
</dbReference>
<comment type="subcellular location">
    <subcellularLocation>
        <location evidence="9">Cell membrane</location>
        <topology evidence="9">Single-pass membrane protein</topology>
    </subcellularLocation>
    <subcellularLocation>
        <location evidence="1">Membrane</location>
    </subcellularLocation>
</comment>
<keyword evidence="5 9" id="KW-0653">Protein transport</keyword>
<evidence type="ECO:0000256" key="6">
    <source>
        <dbReference type="ARBA" id="ARBA00022989"/>
    </source>
</evidence>
<dbReference type="PROSITE" id="PS01067">
    <property type="entry name" value="SECE_SEC61G"/>
    <property type="match status" value="1"/>
</dbReference>
<dbReference type="Pfam" id="PF00584">
    <property type="entry name" value="SecE"/>
    <property type="match status" value="1"/>
</dbReference>
<dbReference type="EMBL" id="MHLG01000030">
    <property type="protein sequence ID" value="OGZ03046.1"/>
    <property type="molecule type" value="Genomic_DNA"/>
</dbReference>
<evidence type="ECO:0000256" key="7">
    <source>
        <dbReference type="ARBA" id="ARBA00023010"/>
    </source>
</evidence>
<evidence type="ECO:0000256" key="9">
    <source>
        <dbReference type="HAMAP-Rule" id="MF_00422"/>
    </source>
</evidence>
<evidence type="ECO:0000256" key="3">
    <source>
        <dbReference type="ARBA" id="ARBA00022475"/>
    </source>
</evidence>
<keyword evidence="3 9" id="KW-1003">Cell membrane</keyword>
<accession>A0A1G2CNQ9</accession>
<dbReference type="NCBIfam" id="TIGR00964">
    <property type="entry name" value="secE_bact"/>
    <property type="match status" value="1"/>
</dbReference>
<dbReference type="InterPro" id="IPR005807">
    <property type="entry name" value="SecE_bac"/>
</dbReference>
<dbReference type="GO" id="GO:0065002">
    <property type="term" value="P:intracellular protein transmembrane transport"/>
    <property type="evidence" value="ECO:0007669"/>
    <property type="project" value="UniProtKB-UniRule"/>
</dbReference>
<dbReference type="InterPro" id="IPR038379">
    <property type="entry name" value="SecE_sf"/>
</dbReference>
<dbReference type="PANTHER" id="PTHR33910:SF1">
    <property type="entry name" value="PROTEIN TRANSLOCASE SUBUNIT SECE"/>
    <property type="match status" value="1"/>
</dbReference>
<dbReference type="GO" id="GO:0043952">
    <property type="term" value="P:protein transport by the Sec complex"/>
    <property type="evidence" value="ECO:0007669"/>
    <property type="project" value="UniProtKB-UniRule"/>
</dbReference>
<keyword evidence="6 9" id="KW-1133">Transmembrane helix</keyword>
<evidence type="ECO:0000256" key="2">
    <source>
        <dbReference type="ARBA" id="ARBA00022448"/>
    </source>
</evidence>
<dbReference type="GO" id="GO:0008320">
    <property type="term" value="F:protein transmembrane transporter activity"/>
    <property type="evidence" value="ECO:0007669"/>
    <property type="project" value="UniProtKB-UniRule"/>
</dbReference>
<gene>
    <name evidence="9" type="primary">secE</name>
    <name evidence="10" type="ORF">A2604_01065</name>
</gene>
<comment type="similarity">
    <text evidence="9">Belongs to the SecE/SEC61-gamma family.</text>
</comment>
<organism evidence="10 11">
    <name type="scientific">Candidatus Liptonbacteria bacterium RIFOXYD1_FULL_36_11</name>
    <dbReference type="NCBI Taxonomy" id="1798656"/>
    <lineage>
        <taxon>Bacteria</taxon>
        <taxon>Candidatus Liptoniibacteriota</taxon>
    </lineage>
</organism>
<keyword evidence="2 9" id="KW-0813">Transport</keyword>
<feature type="transmembrane region" description="Helical" evidence="9">
    <location>
        <begin position="30"/>
        <end position="52"/>
    </location>
</feature>
<keyword evidence="8 9" id="KW-0472">Membrane</keyword>
<evidence type="ECO:0000313" key="11">
    <source>
        <dbReference type="Proteomes" id="UP000177587"/>
    </source>
</evidence>
<comment type="function">
    <text evidence="9">Essential subunit of the Sec protein translocation channel SecYEG. Clamps together the 2 halves of SecY. May contact the channel plug during translocation.</text>
</comment>
<dbReference type="Gene3D" id="1.20.5.1030">
    <property type="entry name" value="Preprotein translocase secy subunit"/>
    <property type="match status" value="1"/>
</dbReference>
<sequence length="61" mass="7139">MIEKAKTFLNESFAELKRVNWPTRKETMRLTMVVAVLSLAVSGLLGFFDMFFEYLLSKYII</sequence>
<evidence type="ECO:0000256" key="5">
    <source>
        <dbReference type="ARBA" id="ARBA00022927"/>
    </source>
</evidence>
<keyword evidence="7 9" id="KW-0811">Translocation</keyword>
<evidence type="ECO:0000313" key="10">
    <source>
        <dbReference type="EMBL" id="OGZ03046.1"/>
    </source>
</evidence>
<dbReference type="InterPro" id="IPR001901">
    <property type="entry name" value="Translocase_SecE/Sec61-g"/>
</dbReference>
<dbReference type="GO" id="GO:0006605">
    <property type="term" value="P:protein targeting"/>
    <property type="evidence" value="ECO:0007669"/>
    <property type="project" value="UniProtKB-UniRule"/>
</dbReference>
<evidence type="ECO:0000256" key="4">
    <source>
        <dbReference type="ARBA" id="ARBA00022692"/>
    </source>
</evidence>
<keyword evidence="4 9" id="KW-0812">Transmembrane</keyword>
<dbReference type="AlphaFoldDB" id="A0A1G2CNQ9"/>
<evidence type="ECO:0000256" key="1">
    <source>
        <dbReference type="ARBA" id="ARBA00004370"/>
    </source>
</evidence>
<comment type="subunit">
    <text evidence="9">Component of the Sec protein translocase complex. Heterotrimer consisting of SecY, SecE and SecG subunits. The heterotrimers can form oligomers, although 1 heterotrimer is thought to be able to translocate proteins. Interacts with the ribosome. Interacts with SecDF, and other proteins may be involved. Interacts with SecA.</text>
</comment>
<evidence type="ECO:0000256" key="8">
    <source>
        <dbReference type="ARBA" id="ARBA00023136"/>
    </source>
</evidence>
<dbReference type="HAMAP" id="MF_00422">
    <property type="entry name" value="SecE"/>
    <property type="match status" value="1"/>
</dbReference>
<dbReference type="GO" id="GO:0005886">
    <property type="term" value="C:plasma membrane"/>
    <property type="evidence" value="ECO:0007669"/>
    <property type="project" value="UniProtKB-SubCell"/>
</dbReference>
<proteinExistence type="inferred from homology"/>
<comment type="caution">
    <text evidence="10">The sequence shown here is derived from an EMBL/GenBank/DDBJ whole genome shotgun (WGS) entry which is preliminary data.</text>
</comment>
<dbReference type="STRING" id="1798656.A2604_01065"/>
<dbReference type="Proteomes" id="UP000177587">
    <property type="component" value="Unassembled WGS sequence"/>
</dbReference>
<reference evidence="10 11" key="1">
    <citation type="journal article" date="2016" name="Nat. Commun.">
        <title>Thousands of microbial genomes shed light on interconnected biogeochemical processes in an aquifer system.</title>
        <authorList>
            <person name="Anantharaman K."/>
            <person name="Brown C.T."/>
            <person name="Hug L.A."/>
            <person name="Sharon I."/>
            <person name="Castelle C.J."/>
            <person name="Probst A.J."/>
            <person name="Thomas B.C."/>
            <person name="Singh A."/>
            <person name="Wilkins M.J."/>
            <person name="Karaoz U."/>
            <person name="Brodie E.L."/>
            <person name="Williams K.H."/>
            <person name="Hubbard S.S."/>
            <person name="Banfield J.F."/>
        </authorList>
    </citation>
    <scope>NUCLEOTIDE SEQUENCE [LARGE SCALE GENOMIC DNA]</scope>
</reference>
<dbReference type="PANTHER" id="PTHR33910">
    <property type="entry name" value="PROTEIN TRANSLOCASE SUBUNIT SECE"/>
    <property type="match status" value="1"/>
</dbReference>
<protein>
    <recommendedName>
        <fullName evidence="9">Protein translocase subunit SecE</fullName>
    </recommendedName>
</protein>